<dbReference type="NCBIfam" id="TIGR02532">
    <property type="entry name" value="IV_pilin_GFxxxE"/>
    <property type="match status" value="1"/>
</dbReference>
<dbReference type="Proteomes" id="UP000576225">
    <property type="component" value="Unassembled WGS sequence"/>
</dbReference>
<keyword evidence="1" id="KW-0472">Membrane</keyword>
<dbReference type="SUPFAM" id="SSF54523">
    <property type="entry name" value="Pili subunits"/>
    <property type="match status" value="1"/>
</dbReference>
<feature type="transmembrane region" description="Helical" evidence="1">
    <location>
        <begin position="6"/>
        <end position="29"/>
    </location>
</feature>
<name>A0A848B234_9BACT</name>
<protein>
    <submittedName>
        <fullName evidence="2">Prepilin-type N-terminal cleavage/methylation domain-containing protein</fullName>
    </submittedName>
</protein>
<proteinExistence type="predicted"/>
<dbReference type="Gene3D" id="3.30.700.10">
    <property type="entry name" value="Glycoprotein, Type 4 Pilin"/>
    <property type="match status" value="1"/>
</dbReference>
<dbReference type="InterPro" id="IPR045584">
    <property type="entry name" value="Pilin-like"/>
</dbReference>
<accession>A0A848B234</accession>
<dbReference type="PANTHER" id="PTHR30093">
    <property type="entry name" value="GENERAL SECRETION PATHWAY PROTEIN G"/>
    <property type="match status" value="1"/>
</dbReference>
<dbReference type="Pfam" id="PF07963">
    <property type="entry name" value="N_methyl"/>
    <property type="match status" value="1"/>
</dbReference>
<comment type="caution">
    <text evidence="2">The sequence shown here is derived from an EMBL/GenBank/DDBJ whole genome shotgun (WGS) entry which is preliminary data.</text>
</comment>
<dbReference type="RefSeq" id="WP_168964136.1">
    <property type="nucleotide sequence ID" value="NZ_CAUFPP010000058.1"/>
</dbReference>
<evidence type="ECO:0000256" key="1">
    <source>
        <dbReference type="SAM" id="Phobius"/>
    </source>
</evidence>
<dbReference type="AlphaFoldDB" id="A0A848B234"/>
<dbReference type="InterPro" id="IPR012902">
    <property type="entry name" value="N_methyl_site"/>
</dbReference>
<evidence type="ECO:0000313" key="2">
    <source>
        <dbReference type="EMBL" id="NMD89221.1"/>
    </source>
</evidence>
<sequence>MKKHHFTLIELLVVIAIIAILAAMLLPALNKARESARKIECNNRIAQVLKGTLLYGDDNEEWIVTHRSGVMWGTFLEDGRYIPQKVMACPSLTGTAGSWFHRTYGIYRFDLDERKYYNARKEQYGDFAVKGPGDQLYYSLRRLKQPTGTLLYADTYITTGSRMGSGEWTFNPCVFVEEGAVSLHHGGTSNTGYADGHVESANSAVLRGMGFTKLIENGTQRSY</sequence>
<keyword evidence="1" id="KW-1133">Transmembrane helix</keyword>
<evidence type="ECO:0000313" key="3">
    <source>
        <dbReference type="Proteomes" id="UP000576225"/>
    </source>
</evidence>
<reference evidence="2 3" key="1">
    <citation type="submission" date="2020-04" db="EMBL/GenBank/DDBJ databases">
        <authorList>
            <person name="Hitch T.C.A."/>
            <person name="Wylensek D."/>
            <person name="Clavel T."/>
        </authorList>
    </citation>
    <scope>NUCLEOTIDE SEQUENCE [LARGE SCALE GENOMIC DNA]</scope>
    <source>
        <strain evidence="2 3">COR2-253-APC-1A</strain>
    </source>
</reference>
<dbReference type="EMBL" id="JABAEW010000089">
    <property type="protein sequence ID" value="NMD89221.1"/>
    <property type="molecule type" value="Genomic_DNA"/>
</dbReference>
<organism evidence="2 3">
    <name type="scientific">Victivallis vadensis</name>
    <dbReference type="NCBI Taxonomy" id="172901"/>
    <lineage>
        <taxon>Bacteria</taxon>
        <taxon>Pseudomonadati</taxon>
        <taxon>Lentisphaerota</taxon>
        <taxon>Lentisphaeria</taxon>
        <taxon>Victivallales</taxon>
        <taxon>Victivallaceae</taxon>
        <taxon>Victivallis</taxon>
    </lineage>
</organism>
<gene>
    <name evidence="2" type="ORF">HF882_21790</name>
</gene>
<keyword evidence="1" id="KW-0812">Transmembrane</keyword>